<gene>
    <name evidence="4" type="primary">glgA_1</name>
    <name evidence="3" type="ordered locus">SG0985</name>
    <name evidence="4" type="ORF">SGGMMB4_02200</name>
</gene>
<name>Q2NUB5_SODGM</name>
<dbReference type="EMBL" id="LN854557">
    <property type="protein sequence ID" value="CRL44846.1"/>
    <property type="molecule type" value="Genomic_DNA"/>
</dbReference>
<dbReference type="OrthoDB" id="9777346at2"/>
<dbReference type="HOGENOM" id="CLU_009583_0_1_6"/>
<dbReference type="KEGG" id="sgl:SG0985"/>
<dbReference type="STRING" id="343509.SG0985"/>
<organism evidence="3 5">
    <name type="scientific">Sodalis glossinidius (strain morsitans)</name>
    <dbReference type="NCBI Taxonomy" id="343509"/>
    <lineage>
        <taxon>Bacteria</taxon>
        <taxon>Pseudomonadati</taxon>
        <taxon>Pseudomonadota</taxon>
        <taxon>Gammaproteobacteria</taxon>
        <taxon>Enterobacterales</taxon>
        <taxon>Bruguierivoracaceae</taxon>
        <taxon>Sodalis</taxon>
    </lineage>
</organism>
<evidence type="ECO:0000313" key="6">
    <source>
        <dbReference type="Proteomes" id="UP000245838"/>
    </source>
</evidence>
<evidence type="ECO:0000313" key="3">
    <source>
        <dbReference type="EMBL" id="BAE74260.1"/>
    </source>
</evidence>
<dbReference type="InterPro" id="IPR028098">
    <property type="entry name" value="Glyco_trans_4-like_N"/>
</dbReference>
<dbReference type="GO" id="GO:0016757">
    <property type="term" value="F:glycosyltransferase activity"/>
    <property type="evidence" value="ECO:0007669"/>
    <property type="project" value="InterPro"/>
</dbReference>
<dbReference type="InterPro" id="IPR001296">
    <property type="entry name" value="Glyco_trans_1"/>
</dbReference>
<dbReference type="CAZy" id="GT4">
    <property type="family name" value="Glycosyltransferase Family 4"/>
</dbReference>
<dbReference type="PANTHER" id="PTHR45947:SF3">
    <property type="entry name" value="SULFOQUINOVOSYL TRANSFERASE SQD2"/>
    <property type="match status" value="1"/>
</dbReference>
<dbReference type="eggNOG" id="COG0438">
    <property type="taxonomic scope" value="Bacteria"/>
</dbReference>
<dbReference type="AlphaFoldDB" id="Q2NUB5"/>
<protein>
    <submittedName>
        <fullName evidence="4">Capsular glucan synthase</fullName>
    </submittedName>
    <submittedName>
        <fullName evidence="3">Glycosyltransferase</fullName>
    </submittedName>
</protein>
<dbReference type="Gene3D" id="3.40.50.2000">
    <property type="entry name" value="Glycogen Phosphorylase B"/>
    <property type="match status" value="2"/>
</dbReference>
<dbReference type="EMBL" id="AP008232">
    <property type="protein sequence ID" value="BAE74260.1"/>
    <property type="molecule type" value="Genomic_DNA"/>
</dbReference>
<evidence type="ECO:0000313" key="5">
    <source>
        <dbReference type="Proteomes" id="UP000001932"/>
    </source>
</evidence>
<evidence type="ECO:0000313" key="4">
    <source>
        <dbReference type="EMBL" id="CRL44846.1"/>
    </source>
</evidence>
<reference evidence="4 6" key="2">
    <citation type="submission" date="2015-05" db="EMBL/GenBank/DDBJ databases">
        <authorList>
            <person name="Goodhead I."/>
        </authorList>
    </citation>
    <scope>NUCLEOTIDE SEQUENCE [LARGE SCALE GENOMIC DNA]</scope>
    <source>
        <strain evidence="4">B4</strain>
        <strain evidence="6">morsitans</strain>
    </source>
</reference>
<dbReference type="Pfam" id="PF00534">
    <property type="entry name" value="Glycos_transf_1"/>
    <property type="match status" value="1"/>
</dbReference>
<evidence type="ECO:0000259" key="2">
    <source>
        <dbReference type="Pfam" id="PF13439"/>
    </source>
</evidence>
<reference evidence="3 5" key="1">
    <citation type="journal article" date="2006" name="Genome Res.">
        <title>Massive genome erosion and functional adaptations provide insights into the symbiotic lifestyle of Sodalis glossinidius in the tsetse host.</title>
        <authorList>
            <person name="Toh H."/>
            <person name="Weiss B.L."/>
            <person name="Perkin S.A.H."/>
            <person name="Yamashita A."/>
            <person name="Oshima K."/>
            <person name="Hattori M."/>
            <person name="Aksoy S."/>
        </authorList>
    </citation>
    <scope>NUCLEOTIDE SEQUENCE [LARGE SCALE GENOMIC DNA]</scope>
    <source>
        <strain evidence="5">morsitans</strain>
        <strain evidence="3">Morsitans</strain>
    </source>
</reference>
<proteinExistence type="predicted"/>
<dbReference type="Proteomes" id="UP000001932">
    <property type="component" value="Chromosome"/>
</dbReference>
<dbReference type="InterPro" id="IPR050194">
    <property type="entry name" value="Glycosyltransferase_grp1"/>
</dbReference>
<feature type="domain" description="Glycosyl transferase family 1" evidence="1">
    <location>
        <begin position="192"/>
        <end position="323"/>
    </location>
</feature>
<dbReference type="PANTHER" id="PTHR45947">
    <property type="entry name" value="SULFOQUINOVOSYL TRANSFERASE SQD2"/>
    <property type="match status" value="1"/>
</dbReference>
<keyword evidence="5" id="KW-1185">Reference proteome</keyword>
<feature type="domain" description="Glycosyltransferase subfamily 4-like N-terminal" evidence="2">
    <location>
        <begin position="12"/>
        <end position="176"/>
    </location>
</feature>
<dbReference type="SUPFAM" id="SSF53756">
    <property type="entry name" value="UDP-Glycosyltransferase/glycogen phosphorylase"/>
    <property type="match status" value="1"/>
</dbReference>
<dbReference type="Proteomes" id="UP000245838">
    <property type="component" value="Chromosome sggmmb4_Chromosome"/>
</dbReference>
<evidence type="ECO:0000259" key="1">
    <source>
        <dbReference type="Pfam" id="PF00534"/>
    </source>
</evidence>
<dbReference type="BioCyc" id="SGLO343509:SGP1_RS08435-MONOMER"/>
<sequence>MKVFHASETIKGGVATVQKQLAHAQILSPAFSQVTCLVPADQVSEIDEIDAGHLLTFRRTGRDVGSFWRFLSAFCRHVWREKPDVVHLNSTFAGVLGRLALIALRPVRKPKVVYCPHAFAFLMDNSVTKRKLYVWVEKLLLTVTDKIICVSDYEKTSAVNLNLSAEKLVVVHNGVPDRGGVHHAAASPTSLNLLFVGRLDFQKGYDIIIDAMRQLQGNPIHLTIVGDSVNGQQEKISLPNITYTGWLRSHELEKYFLAADVLVIASRWEGFAMVTLEAMSYALAIVASDSTSLPEVVIDGKTGRLFKNGDANDLKDKILALQHAEFREMGSEGYKLYKSSFTSELMISKTFQLYNELQKTH</sequence>
<accession>Q2NUB5</accession>
<dbReference type="Pfam" id="PF13439">
    <property type="entry name" value="Glyco_transf_4"/>
    <property type="match status" value="1"/>
</dbReference>
<dbReference type="RefSeq" id="WP_011410846.1">
    <property type="nucleotide sequence ID" value="NC_007712.1"/>
</dbReference>